<evidence type="ECO:0000313" key="2">
    <source>
        <dbReference type="EMBL" id="AKN21245.1"/>
    </source>
</evidence>
<name>A0A0H3YI76_LOCMI</name>
<organism evidence="2">
    <name type="scientific">Locusta migratoria</name>
    <name type="common">Migratory locust</name>
    <dbReference type="NCBI Taxonomy" id="7004"/>
    <lineage>
        <taxon>Eukaryota</taxon>
        <taxon>Metazoa</taxon>
        <taxon>Ecdysozoa</taxon>
        <taxon>Arthropoda</taxon>
        <taxon>Hexapoda</taxon>
        <taxon>Insecta</taxon>
        <taxon>Pterygota</taxon>
        <taxon>Neoptera</taxon>
        <taxon>Polyneoptera</taxon>
        <taxon>Orthoptera</taxon>
        <taxon>Caelifera</taxon>
        <taxon>Acrididea</taxon>
        <taxon>Acridomorpha</taxon>
        <taxon>Acridoidea</taxon>
        <taxon>Acrididae</taxon>
        <taxon>Oedipodinae</taxon>
        <taxon>Locusta</taxon>
    </lineage>
</organism>
<proteinExistence type="evidence at transcript level"/>
<feature type="compositionally biased region" description="Basic and acidic residues" evidence="1">
    <location>
        <begin position="1"/>
        <end position="10"/>
    </location>
</feature>
<protein>
    <submittedName>
        <fullName evidence="2">Kinin</fullName>
    </submittedName>
</protein>
<reference evidence="2" key="1">
    <citation type="journal article" date="2015" name="Insect Biochem. Mol. Biol.">
        <title>Molecular characterization and expression profiles of neuropeptide precursors in the migratory locust.</title>
        <authorList>
            <person name="Hou L."/>
            <person name="Jiang F."/>
            <person name="Yang P."/>
            <person name="Wang X."/>
            <person name="Kang L."/>
        </authorList>
    </citation>
    <scope>NUCLEOTIDE SEQUENCE</scope>
</reference>
<dbReference type="EMBL" id="KP895546">
    <property type="protein sequence ID" value="AKN21245.1"/>
    <property type="molecule type" value="mRNA"/>
</dbReference>
<evidence type="ECO:0000256" key="1">
    <source>
        <dbReference type="SAM" id="MobiDB-lite"/>
    </source>
</evidence>
<dbReference type="AlphaFoldDB" id="A0A0H3YI76"/>
<accession>A0A0H3YI76</accession>
<feature type="compositionally biased region" description="Acidic residues" evidence="1">
    <location>
        <begin position="24"/>
        <end position="34"/>
    </location>
</feature>
<feature type="non-terminal residue" evidence="2">
    <location>
        <position position="1"/>
    </location>
</feature>
<feature type="non-terminal residue" evidence="2">
    <location>
        <position position="123"/>
    </location>
</feature>
<feature type="region of interest" description="Disordered" evidence="1">
    <location>
        <begin position="1"/>
        <end position="37"/>
    </location>
</feature>
<sequence>RARAPADKRSKQAFYSWGGKRDAEDDGPSPDELLDEKRAGVRFSSWGGKRDDDLADAKRAFSSWGGKRFADEAPAAEAKADEKRSFSSWGESLANRRLDLYNYRPVQLRNGNGNGPPFFPWGG</sequence>